<accession>A0ABP4GH65</accession>
<proteinExistence type="predicted"/>
<keyword evidence="2" id="KW-1185">Reference proteome</keyword>
<sequence length="70" mass="7912">MIDPHTLPESDPLRHTMQVRARLTELAEHLREDIQKVDDAAFKSLFDTTAEVLFGLEKAIASYEEKASNA</sequence>
<organism evidence="1 2">
    <name type="scientific">Rhodoglobus aureus</name>
    <dbReference type="NCBI Taxonomy" id="191497"/>
    <lineage>
        <taxon>Bacteria</taxon>
        <taxon>Bacillati</taxon>
        <taxon>Actinomycetota</taxon>
        <taxon>Actinomycetes</taxon>
        <taxon>Micrococcales</taxon>
        <taxon>Microbacteriaceae</taxon>
        <taxon>Rhodoglobus</taxon>
    </lineage>
</organism>
<comment type="caution">
    <text evidence="1">The sequence shown here is derived from an EMBL/GenBank/DDBJ whole genome shotgun (WGS) entry which is preliminary data.</text>
</comment>
<gene>
    <name evidence="1" type="ORF">GCM10009655_21490</name>
</gene>
<dbReference type="RefSeq" id="WP_343925734.1">
    <property type="nucleotide sequence ID" value="NZ_BAAAKW010000034.1"/>
</dbReference>
<dbReference type="Proteomes" id="UP001500943">
    <property type="component" value="Unassembled WGS sequence"/>
</dbReference>
<protein>
    <submittedName>
        <fullName evidence="1">Uncharacterized protein</fullName>
    </submittedName>
</protein>
<name>A0ABP4GH65_9MICO</name>
<reference evidence="2" key="1">
    <citation type="journal article" date="2019" name="Int. J. Syst. Evol. Microbiol.">
        <title>The Global Catalogue of Microorganisms (GCM) 10K type strain sequencing project: providing services to taxonomists for standard genome sequencing and annotation.</title>
        <authorList>
            <consortium name="The Broad Institute Genomics Platform"/>
            <consortium name="The Broad Institute Genome Sequencing Center for Infectious Disease"/>
            <person name="Wu L."/>
            <person name="Ma J."/>
        </authorList>
    </citation>
    <scope>NUCLEOTIDE SEQUENCE [LARGE SCALE GENOMIC DNA]</scope>
    <source>
        <strain evidence="2">JCM 12762</strain>
    </source>
</reference>
<evidence type="ECO:0000313" key="2">
    <source>
        <dbReference type="Proteomes" id="UP001500943"/>
    </source>
</evidence>
<dbReference type="EMBL" id="BAAAKW010000034">
    <property type="protein sequence ID" value="GAA1221627.1"/>
    <property type="molecule type" value="Genomic_DNA"/>
</dbReference>
<evidence type="ECO:0000313" key="1">
    <source>
        <dbReference type="EMBL" id="GAA1221627.1"/>
    </source>
</evidence>